<dbReference type="EMBL" id="ABYK01000047">
    <property type="protein sequence ID" value="EDZ92702.1"/>
    <property type="molecule type" value="Genomic_DNA"/>
</dbReference>
<dbReference type="SMART" id="SM00028">
    <property type="entry name" value="TPR"/>
    <property type="match status" value="4"/>
</dbReference>
<reference evidence="2 3" key="1">
    <citation type="journal article" date="2011" name="Appl. Environ. Microbiol.">
        <title>Contribution of a Sodium Ion Gradient to Energy Conservation during Fermentation in the Cyanobacterium Arthrospira (Spirulina) maxima CS-328.</title>
        <authorList>
            <person name="Carrieri D."/>
            <person name="Ananyev G."/>
            <person name="Lenz O."/>
            <person name="Bryant D.A."/>
            <person name="Dismukes G.C."/>
        </authorList>
    </citation>
    <scope>NUCLEOTIDE SEQUENCE [LARGE SCALE GENOMIC DNA]</scope>
    <source>
        <strain evidence="2 3">CS-328</strain>
    </source>
</reference>
<gene>
    <name evidence="2" type="ORF">AmaxDRAFT_4539</name>
</gene>
<proteinExistence type="predicted"/>
<dbReference type="Pfam" id="PF13424">
    <property type="entry name" value="TPR_12"/>
    <property type="match status" value="2"/>
</dbReference>
<dbReference type="InterPro" id="IPR019734">
    <property type="entry name" value="TPR_rpt"/>
</dbReference>
<dbReference type="PANTHER" id="PTHR10098">
    <property type="entry name" value="RAPSYN-RELATED"/>
    <property type="match status" value="1"/>
</dbReference>
<evidence type="ECO:0000256" key="1">
    <source>
        <dbReference type="PROSITE-ProRule" id="PRU00339"/>
    </source>
</evidence>
<dbReference type="SUPFAM" id="SSF48452">
    <property type="entry name" value="TPR-like"/>
    <property type="match status" value="1"/>
</dbReference>
<comment type="caution">
    <text evidence="2">The sequence shown here is derived from an EMBL/GenBank/DDBJ whole genome shotgun (WGS) entry which is preliminary data.</text>
</comment>
<organism evidence="2 3">
    <name type="scientific">Limnospira maxima CS-328</name>
    <dbReference type="NCBI Taxonomy" id="513049"/>
    <lineage>
        <taxon>Bacteria</taxon>
        <taxon>Bacillati</taxon>
        <taxon>Cyanobacteriota</taxon>
        <taxon>Cyanophyceae</taxon>
        <taxon>Oscillatoriophycideae</taxon>
        <taxon>Oscillatoriales</taxon>
        <taxon>Sirenicapillariaceae</taxon>
        <taxon>Limnospira</taxon>
    </lineage>
</organism>
<dbReference type="AlphaFoldDB" id="B5W6Y9"/>
<dbReference type="Proteomes" id="UP000004061">
    <property type="component" value="Unassembled WGS sequence"/>
</dbReference>
<keyword evidence="3" id="KW-1185">Reference proteome</keyword>
<keyword evidence="1" id="KW-0802">TPR repeat</keyword>
<evidence type="ECO:0000313" key="2">
    <source>
        <dbReference type="EMBL" id="EDZ92702.1"/>
    </source>
</evidence>
<feature type="repeat" description="TPR" evidence="1">
    <location>
        <begin position="164"/>
        <end position="197"/>
    </location>
</feature>
<accession>B5W6Y9</accession>
<dbReference type="InterPro" id="IPR011990">
    <property type="entry name" value="TPR-like_helical_dom_sf"/>
</dbReference>
<dbReference type="Gene3D" id="1.25.40.10">
    <property type="entry name" value="Tetratricopeptide repeat domain"/>
    <property type="match status" value="1"/>
</dbReference>
<dbReference type="PANTHER" id="PTHR10098:SF108">
    <property type="entry name" value="TETRATRICOPEPTIDE REPEAT PROTEIN 28"/>
    <property type="match status" value="1"/>
</dbReference>
<evidence type="ECO:0000313" key="3">
    <source>
        <dbReference type="Proteomes" id="UP000004061"/>
    </source>
</evidence>
<dbReference type="PROSITE" id="PS50005">
    <property type="entry name" value="TPR"/>
    <property type="match status" value="2"/>
</dbReference>
<name>B5W6Y9_LIMMA</name>
<feature type="repeat" description="TPR" evidence="1">
    <location>
        <begin position="204"/>
        <end position="237"/>
    </location>
</feature>
<protein>
    <submittedName>
        <fullName evidence="2">Tetratricopeptide TPR_2 repeat protein</fullName>
    </submittedName>
</protein>
<sequence>MDEQRVQAYLSLIQELLNCRSGEEAAILRKHPELVDEGLVQVMRDVAEMMAEEGEGNAGWLRDFADTIEAVNYELPRLETKSTADALLQQGFQQYERSQYPQAWESLQQSLALYEEIGDRARIALCWEWLGCIERDRGNWDEAERLYQQSLALRTELGDRAGMATSWGQLGDIQRNRGNWDEAERLYQQCLAIETELGDRAGMAESWELLGYIQNIRGNWDEAERLYQQSLALSTELGDRAVMAAVWECWEISRKIGATGRRRSVCISNVWH</sequence>